<evidence type="ECO:0000256" key="2">
    <source>
        <dbReference type="ARBA" id="ARBA00022692"/>
    </source>
</evidence>
<feature type="transmembrane region" description="Helical" evidence="7">
    <location>
        <begin position="12"/>
        <end position="31"/>
    </location>
</feature>
<comment type="catalytic activity">
    <reaction evidence="7">
        <text>a peptidoglycan chain = a peptidoglycan chain with N-acetyl-1,6-anhydromuramyl-[peptide] at the reducing end + a peptidoglycan chain with N-acetylglucosamine at the non-reducing end.</text>
        <dbReference type="EC" id="4.2.2.29"/>
    </reaction>
</comment>
<keyword evidence="6 7" id="KW-0961">Cell wall biogenesis/degradation</keyword>
<evidence type="ECO:0000256" key="6">
    <source>
        <dbReference type="ARBA" id="ARBA00023316"/>
    </source>
</evidence>
<evidence type="ECO:0000256" key="1">
    <source>
        <dbReference type="ARBA" id="ARBA00022475"/>
    </source>
</evidence>
<keyword evidence="2 7" id="KW-0812">Transmembrane</keyword>
<organism evidence="8 9">
    <name type="scientific">[Eubacterium] hominis</name>
    <dbReference type="NCBI Taxonomy" id="2764325"/>
    <lineage>
        <taxon>Bacteria</taxon>
        <taxon>Bacillati</taxon>
        <taxon>Bacillota</taxon>
        <taxon>Erysipelotrichia</taxon>
        <taxon>Erysipelotrichales</taxon>
        <taxon>Erysipelotrichaceae</taxon>
        <taxon>Amedibacillus</taxon>
    </lineage>
</organism>
<dbReference type="GO" id="GO:0005886">
    <property type="term" value="C:plasma membrane"/>
    <property type="evidence" value="ECO:0007669"/>
    <property type="project" value="UniProtKB-SubCell"/>
</dbReference>
<feature type="site" description="Important for catalytic activity" evidence="7">
    <location>
        <position position="237"/>
    </location>
</feature>
<dbReference type="PANTHER" id="PTHR30518:SF2">
    <property type="entry name" value="ENDOLYTIC MUREIN TRANSGLYCOSYLASE"/>
    <property type="match status" value="1"/>
</dbReference>
<keyword evidence="5 7" id="KW-0456">Lyase</keyword>
<dbReference type="CDD" id="cd08010">
    <property type="entry name" value="MltG_like"/>
    <property type="match status" value="1"/>
</dbReference>
<evidence type="ECO:0000256" key="4">
    <source>
        <dbReference type="ARBA" id="ARBA00023136"/>
    </source>
</evidence>
<dbReference type="HAMAP" id="MF_02065">
    <property type="entry name" value="MltG"/>
    <property type="match status" value="1"/>
</dbReference>
<accession>A0A7G9GLY3</accession>
<dbReference type="InterPro" id="IPR003770">
    <property type="entry name" value="MLTG-like"/>
</dbReference>
<dbReference type="Pfam" id="PF02618">
    <property type="entry name" value="YceG"/>
    <property type="match status" value="1"/>
</dbReference>
<keyword evidence="4 7" id="KW-0472">Membrane</keyword>
<dbReference type="GO" id="GO:0008932">
    <property type="term" value="F:lytic endotransglycosylase activity"/>
    <property type="evidence" value="ECO:0007669"/>
    <property type="project" value="UniProtKB-UniRule"/>
</dbReference>
<keyword evidence="9" id="KW-1185">Reference proteome</keyword>
<comment type="subcellular location">
    <subcellularLocation>
        <location evidence="7">Cell membrane</location>
        <topology evidence="7">Single-pass membrane protein</topology>
    </subcellularLocation>
</comment>
<sequence>MKKQLKNKKIAIIAVIAAIVVALGLGGFLFYTQNLKSVTTTSEKVPFEIKNGEGMSVIAANLKEKDLIRNTTITKLYAKLNGLQDVKAGNFMLDKSWSTKEILTVLNDANKAKGDEVMITFREGMWAKDMAVEIEKKLGLKAEDLIALWNDDAYIKELMKTYTFLKDDVLNDQVRVKLEGYLFPQTYTFAKDADGKKVTETFLNHFQSIYDKYKDDIKQSGKSLHDIITMASIVQYEASKPEDMKMIAGVFYNRLNQNMTLGSSVTVCYAMYDKLTSPDDCEVNTNIDSPYNTYIHEGLPIGPIENPGEDAIVATLHPTKSDYLYFVADIHGDGKVYYSKTLEEQEANIDKYNLRK</sequence>
<dbReference type="KEGG" id="ehn:H9Q80_16460"/>
<dbReference type="Gene3D" id="3.30.160.60">
    <property type="entry name" value="Classic Zinc Finger"/>
    <property type="match status" value="1"/>
</dbReference>
<comment type="function">
    <text evidence="7">Functions as a peptidoglycan terminase that cleaves nascent peptidoglycan strands endolytically to terminate their elongation.</text>
</comment>
<dbReference type="GO" id="GO:0071555">
    <property type="term" value="P:cell wall organization"/>
    <property type="evidence" value="ECO:0007669"/>
    <property type="project" value="UniProtKB-KW"/>
</dbReference>
<reference evidence="8 9" key="1">
    <citation type="submission" date="2020-08" db="EMBL/GenBank/DDBJ databases">
        <authorList>
            <person name="Liu C."/>
            <person name="Sun Q."/>
        </authorList>
    </citation>
    <scope>NUCLEOTIDE SEQUENCE [LARGE SCALE GENOMIC DNA]</scope>
    <source>
        <strain evidence="8 9">NSJ-61</strain>
    </source>
</reference>
<dbReference type="AlphaFoldDB" id="A0A7G9GLY3"/>
<dbReference type="RefSeq" id="WP_117454624.1">
    <property type="nucleotide sequence ID" value="NZ_CP060636.1"/>
</dbReference>
<keyword evidence="3 7" id="KW-1133">Transmembrane helix</keyword>
<dbReference type="Gene3D" id="3.30.1490.480">
    <property type="entry name" value="Endolytic murein transglycosylase"/>
    <property type="match status" value="1"/>
</dbReference>
<comment type="similarity">
    <text evidence="7">Belongs to the transglycosylase MltG family.</text>
</comment>
<evidence type="ECO:0000313" key="9">
    <source>
        <dbReference type="Proteomes" id="UP000515856"/>
    </source>
</evidence>
<proteinExistence type="inferred from homology"/>
<evidence type="ECO:0000256" key="5">
    <source>
        <dbReference type="ARBA" id="ARBA00023239"/>
    </source>
</evidence>
<protein>
    <recommendedName>
        <fullName evidence="7">Endolytic murein transglycosylase</fullName>
        <ecNumber evidence="7">4.2.2.29</ecNumber>
    </recommendedName>
    <alternativeName>
        <fullName evidence="7">Peptidoglycan lytic transglycosylase</fullName>
    </alternativeName>
    <alternativeName>
        <fullName evidence="7">Peptidoglycan polymerization terminase</fullName>
    </alternativeName>
</protein>
<dbReference type="Proteomes" id="UP000515856">
    <property type="component" value="Chromosome"/>
</dbReference>
<dbReference type="NCBIfam" id="TIGR00247">
    <property type="entry name" value="endolytic transglycosylase MltG"/>
    <property type="match status" value="1"/>
</dbReference>
<dbReference type="PANTHER" id="PTHR30518">
    <property type="entry name" value="ENDOLYTIC MUREIN TRANSGLYCOSYLASE"/>
    <property type="match status" value="1"/>
</dbReference>
<keyword evidence="1 7" id="KW-1003">Cell membrane</keyword>
<gene>
    <name evidence="7 8" type="primary">mltG</name>
    <name evidence="8" type="ORF">H9Q80_16460</name>
</gene>
<evidence type="ECO:0000256" key="3">
    <source>
        <dbReference type="ARBA" id="ARBA00022989"/>
    </source>
</evidence>
<evidence type="ECO:0000313" key="8">
    <source>
        <dbReference type="EMBL" id="QNM11815.1"/>
    </source>
</evidence>
<dbReference type="EC" id="4.2.2.29" evidence="7"/>
<dbReference type="EMBL" id="CP060636">
    <property type="protein sequence ID" value="QNM11815.1"/>
    <property type="molecule type" value="Genomic_DNA"/>
</dbReference>
<dbReference type="GO" id="GO:0009252">
    <property type="term" value="P:peptidoglycan biosynthetic process"/>
    <property type="evidence" value="ECO:0007669"/>
    <property type="project" value="UniProtKB-UniRule"/>
</dbReference>
<evidence type="ECO:0000256" key="7">
    <source>
        <dbReference type="HAMAP-Rule" id="MF_02065"/>
    </source>
</evidence>
<name>A0A7G9GLY3_9FIRM</name>